<dbReference type="EMBL" id="VDUZ01000047">
    <property type="protein sequence ID" value="TXL71168.1"/>
    <property type="molecule type" value="Genomic_DNA"/>
</dbReference>
<proteinExistence type="predicted"/>
<dbReference type="PANTHER" id="PTHR32309:SF31">
    <property type="entry name" value="CAPSULAR EXOPOLYSACCHARIDE FAMILY"/>
    <property type="match status" value="1"/>
</dbReference>
<reference evidence="3 4" key="1">
    <citation type="submission" date="2019-06" db="EMBL/GenBank/DDBJ databases">
        <title>New taxonomy in bacterial strain CC-CFT640, isolated from vineyard.</title>
        <authorList>
            <person name="Lin S.-Y."/>
            <person name="Tsai C.-F."/>
            <person name="Young C.-C."/>
        </authorList>
    </citation>
    <scope>NUCLEOTIDE SEQUENCE [LARGE SCALE GENOMIC DNA]</scope>
    <source>
        <strain evidence="3 4">CC-CFT640</strain>
    </source>
</reference>
<organism evidence="3 4">
    <name type="scientific">Vineibacter terrae</name>
    <dbReference type="NCBI Taxonomy" id="2586908"/>
    <lineage>
        <taxon>Bacteria</taxon>
        <taxon>Pseudomonadati</taxon>
        <taxon>Pseudomonadota</taxon>
        <taxon>Alphaproteobacteria</taxon>
        <taxon>Hyphomicrobiales</taxon>
        <taxon>Vineibacter</taxon>
    </lineage>
</organism>
<feature type="transmembrane region" description="Helical" evidence="2">
    <location>
        <begin position="406"/>
        <end position="428"/>
    </location>
</feature>
<keyword evidence="2" id="KW-0472">Membrane</keyword>
<comment type="caution">
    <text evidence="3">The sequence shown here is derived from an EMBL/GenBank/DDBJ whole genome shotgun (WGS) entry which is preliminary data.</text>
</comment>
<dbReference type="OrthoDB" id="9795292at2"/>
<accession>A0A5C8PBT9</accession>
<dbReference type="NCBIfam" id="TIGR03007">
    <property type="entry name" value="pepcterm_ChnLen"/>
    <property type="match status" value="1"/>
</dbReference>
<protein>
    <submittedName>
        <fullName evidence="3">Uncharacterized protein</fullName>
    </submittedName>
</protein>
<dbReference type="InterPro" id="IPR014345">
    <property type="entry name" value="XrtA_polysacc_chain"/>
</dbReference>
<keyword evidence="4" id="KW-1185">Reference proteome</keyword>
<evidence type="ECO:0000256" key="1">
    <source>
        <dbReference type="SAM" id="Coils"/>
    </source>
</evidence>
<keyword evidence="2" id="KW-0812">Transmembrane</keyword>
<feature type="coiled-coil region" evidence="1">
    <location>
        <begin position="304"/>
        <end position="341"/>
    </location>
</feature>
<dbReference type="PANTHER" id="PTHR32309">
    <property type="entry name" value="TYROSINE-PROTEIN KINASE"/>
    <property type="match status" value="1"/>
</dbReference>
<feature type="transmembrane region" description="Helical" evidence="2">
    <location>
        <begin position="21"/>
        <end position="39"/>
    </location>
</feature>
<dbReference type="RefSeq" id="WP_147850905.1">
    <property type="nucleotide sequence ID" value="NZ_VDUZ01000047.1"/>
</dbReference>
<dbReference type="AlphaFoldDB" id="A0A5C8PBT9"/>
<keyword evidence="1" id="KW-0175">Coiled coil</keyword>
<name>A0A5C8PBT9_9HYPH</name>
<keyword evidence="2" id="KW-1133">Transmembrane helix</keyword>
<evidence type="ECO:0000256" key="2">
    <source>
        <dbReference type="SAM" id="Phobius"/>
    </source>
</evidence>
<feature type="transmembrane region" description="Helical" evidence="2">
    <location>
        <begin position="464"/>
        <end position="484"/>
    </location>
</feature>
<dbReference type="InterPro" id="IPR050445">
    <property type="entry name" value="Bact_polysacc_biosynth/exp"/>
</dbReference>
<gene>
    <name evidence="3" type="ORF">FHP25_31115</name>
</gene>
<evidence type="ECO:0000313" key="4">
    <source>
        <dbReference type="Proteomes" id="UP000321638"/>
    </source>
</evidence>
<dbReference type="Proteomes" id="UP000321638">
    <property type="component" value="Unassembled WGS sequence"/>
</dbReference>
<sequence>MAAVDLVRRYSAAAWRHRWKAVALIWLVALLGWTVVRMLPDRYISTARVYVDADAVLGVMLRGIALDSLPAAQVEVLQRTLVSRPNLERLVDRTALSQRVAAGDDREKTIQALARDLRFGIQTKNLFTVEYLHTDPRVAHEVVQQVVDLFLEMASGSDRRQMENARAFLLQQLAAYEQQLREAERRRTEFIARYQDLLALNGSTSRLDVVRARIQAIRGELSDAISRRTLLLQQIAALPAVAAPATAGTVASTAEAERRLMILRQRYTEQHPEVAAARAALSAARAVGDTERAAAGTPRTDPMREQLMVRIVDTDSQIASLERQLRDLEAQSSRLEEMARNAPDVQAQFANLDRDFNVIRRNYEELLSRREAVNIAEAARTGTDRVTLEVIDPPTAPSSPASPNRLMLSAGVLLAALGAGGALLFLLVQLDTSFYTLRELRGIGPPVLGAFSAPSRGRLRLADVALLILCLLPLPLGCVVAAIGPLKLMARFAA</sequence>
<evidence type="ECO:0000313" key="3">
    <source>
        <dbReference type="EMBL" id="TXL71168.1"/>
    </source>
</evidence>
<feature type="coiled-coil region" evidence="1">
    <location>
        <begin position="159"/>
        <end position="200"/>
    </location>
</feature>